<organism evidence="2">
    <name type="scientific">Tanacetum cinerariifolium</name>
    <name type="common">Dalmatian daisy</name>
    <name type="synonym">Chrysanthemum cinerariifolium</name>
    <dbReference type="NCBI Taxonomy" id="118510"/>
    <lineage>
        <taxon>Eukaryota</taxon>
        <taxon>Viridiplantae</taxon>
        <taxon>Streptophyta</taxon>
        <taxon>Embryophyta</taxon>
        <taxon>Tracheophyta</taxon>
        <taxon>Spermatophyta</taxon>
        <taxon>Magnoliopsida</taxon>
        <taxon>eudicotyledons</taxon>
        <taxon>Gunneridae</taxon>
        <taxon>Pentapetalae</taxon>
        <taxon>asterids</taxon>
        <taxon>campanulids</taxon>
        <taxon>Asterales</taxon>
        <taxon>Asteraceae</taxon>
        <taxon>Asteroideae</taxon>
        <taxon>Anthemideae</taxon>
        <taxon>Anthemidinae</taxon>
        <taxon>Tanacetum</taxon>
    </lineage>
</organism>
<evidence type="ECO:0000313" key="2">
    <source>
        <dbReference type="EMBL" id="GEU82192.1"/>
    </source>
</evidence>
<feature type="region of interest" description="Disordered" evidence="1">
    <location>
        <begin position="1"/>
        <end position="25"/>
    </location>
</feature>
<evidence type="ECO:0000256" key="1">
    <source>
        <dbReference type="SAM" id="MobiDB-lite"/>
    </source>
</evidence>
<sequence length="177" mass="19610">MSTAVARGHGGDGGGDDPSRPIPRTELHLGENFTQWSNLIGEIVREYPMYYPSWHTIEEGLGTTHDWDKQIDYWLDLKNTGRAAQMLKTGQKARDTISINEPRGTYTDADVDKIKEDNKRVRKELDLLRTVVRSDDRISQLLKQPESKHEVGGGNGSDGGGDDEGGTDEDAGADEEI</sequence>
<reference evidence="2" key="1">
    <citation type="journal article" date="2019" name="Sci. Rep.">
        <title>Draft genome of Tanacetum cinerariifolium, the natural source of mosquito coil.</title>
        <authorList>
            <person name="Yamashiro T."/>
            <person name="Shiraishi A."/>
            <person name="Satake H."/>
            <person name="Nakayama K."/>
        </authorList>
    </citation>
    <scope>NUCLEOTIDE SEQUENCE</scope>
</reference>
<feature type="compositionally biased region" description="Acidic residues" evidence="1">
    <location>
        <begin position="160"/>
        <end position="177"/>
    </location>
</feature>
<protein>
    <submittedName>
        <fullName evidence="2">Uncharacterized protein</fullName>
    </submittedName>
</protein>
<gene>
    <name evidence="2" type="ORF">Tci_054170</name>
</gene>
<comment type="caution">
    <text evidence="2">The sequence shown here is derived from an EMBL/GenBank/DDBJ whole genome shotgun (WGS) entry which is preliminary data.</text>
</comment>
<accession>A0A6L2NAP8</accession>
<proteinExistence type="predicted"/>
<dbReference type="EMBL" id="BKCJ010008432">
    <property type="protein sequence ID" value="GEU82192.1"/>
    <property type="molecule type" value="Genomic_DNA"/>
</dbReference>
<dbReference type="AlphaFoldDB" id="A0A6L2NAP8"/>
<name>A0A6L2NAP8_TANCI</name>
<feature type="region of interest" description="Disordered" evidence="1">
    <location>
        <begin position="138"/>
        <end position="177"/>
    </location>
</feature>